<evidence type="ECO:0000313" key="4">
    <source>
        <dbReference type="EMBL" id="PVD31832.1"/>
    </source>
</evidence>
<dbReference type="PANTHER" id="PTHR32289:SF1">
    <property type="entry name" value="PROTEIN FAM167A-LIKE"/>
    <property type="match status" value="1"/>
</dbReference>
<dbReference type="InterPro" id="IPR024280">
    <property type="entry name" value="FAM167"/>
</dbReference>
<comment type="caution">
    <text evidence="4">The sequence shown here is derived from an EMBL/GenBank/DDBJ whole genome shotgun (WGS) entry which is preliminary data.</text>
</comment>
<name>A0A2T7PEJ1_POMCA</name>
<gene>
    <name evidence="4" type="ORF">C0Q70_07250</name>
</gene>
<protein>
    <submittedName>
        <fullName evidence="4">Uncharacterized protein</fullName>
    </submittedName>
</protein>
<accession>A0A2T7PEJ1</accession>
<comment type="similarity">
    <text evidence="1">Belongs to the FAM167 (SEC) family.</text>
</comment>
<dbReference type="AlphaFoldDB" id="A0A2T7PEJ1"/>
<organism evidence="4 5">
    <name type="scientific">Pomacea canaliculata</name>
    <name type="common">Golden apple snail</name>
    <dbReference type="NCBI Taxonomy" id="400727"/>
    <lineage>
        <taxon>Eukaryota</taxon>
        <taxon>Metazoa</taxon>
        <taxon>Spiralia</taxon>
        <taxon>Lophotrochozoa</taxon>
        <taxon>Mollusca</taxon>
        <taxon>Gastropoda</taxon>
        <taxon>Caenogastropoda</taxon>
        <taxon>Architaenioglossa</taxon>
        <taxon>Ampullarioidea</taxon>
        <taxon>Ampullariidae</taxon>
        <taxon>Pomacea</taxon>
    </lineage>
</organism>
<dbReference type="OrthoDB" id="5965452at2759"/>
<sequence length="263" mass="29325">MGGRNDNSPDCQSRQQRPLSIIQEYSDEEGGNFDGVLQTLQNVGSGPSSTGTVTCHGQTADPQTPPAKKTRKKAVAPQQHPVLSLGLPSSTGDRVSANGGCPDLPSSDDSEGHMSRLKDTATKLKLKTRRPSYLAWRAKYLDKLDDMREIKAAPCADDRLTPERKEKMDSALRWIRNELTELRRQDQSLAKQLLAIRHELSRLRLSANCEAHQDLLDDAQDRVEEVKELSRFVDFTPDVRGANHLKHIGVTKINLTSRRFSTC</sequence>
<dbReference type="PANTHER" id="PTHR32289">
    <property type="entry name" value="PROTEIN FAM167A"/>
    <property type="match status" value="1"/>
</dbReference>
<evidence type="ECO:0000256" key="1">
    <source>
        <dbReference type="ARBA" id="ARBA00005489"/>
    </source>
</evidence>
<feature type="coiled-coil region" evidence="2">
    <location>
        <begin position="165"/>
        <end position="229"/>
    </location>
</feature>
<proteinExistence type="inferred from homology"/>
<dbReference type="Proteomes" id="UP000245119">
    <property type="component" value="Linkage Group LG4"/>
</dbReference>
<feature type="region of interest" description="Disordered" evidence="3">
    <location>
        <begin position="40"/>
        <end position="115"/>
    </location>
</feature>
<keyword evidence="5" id="KW-1185">Reference proteome</keyword>
<feature type="compositionally biased region" description="Polar residues" evidence="3">
    <location>
        <begin position="40"/>
        <end position="62"/>
    </location>
</feature>
<reference evidence="4 5" key="1">
    <citation type="submission" date="2018-04" db="EMBL/GenBank/DDBJ databases">
        <title>The genome of golden apple snail Pomacea canaliculata provides insight into stress tolerance and invasive adaptation.</title>
        <authorList>
            <person name="Liu C."/>
            <person name="Liu B."/>
            <person name="Ren Y."/>
            <person name="Zhang Y."/>
            <person name="Wang H."/>
            <person name="Li S."/>
            <person name="Jiang F."/>
            <person name="Yin L."/>
            <person name="Zhang G."/>
            <person name="Qian W."/>
            <person name="Fan W."/>
        </authorList>
    </citation>
    <scope>NUCLEOTIDE SEQUENCE [LARGE SCALE GENOMIC DNA]</scope>
    <source>
        <strain evidence="4">SZHN2017</strain>
        <tissue evidence="4">Muscle</tissue>
    </source>
</reference>
<evidence type="ECO:0000313" key="5">
    <source>
        <dbReference type="Proteomes" id="UP000245119"/>
    </source>
</evidence>
<dbReference type="EMBL" id="PZQS01000004">
    <property type="protein sequence ID" value="PVD31832.1"/>
    <property type="molecule type" value="Genomic_DNA"/>
</dbReference>
<dbReference type="Pfam" id="PF11652">
    <property type="entry name" value="FAM167"/>
    <property type="match status" value="1"/>
</dbReference>
<dbReference type="InterPro" id="IPR051771">
    <property type="entry name" value="FAM167_domain"/>
</dbReference>
<evidence type="ECO:0000256" key="3">
    <source>
        <dbReference type="SAM" id="MobiDB-lite"/>
    </source>
</evidence>
<evidence type="ECO:0000256" key="2">
    <source>
        <dbReference type="SAM" id="Coils"/>
    </source>
</evidence>
<keyword evidence="2" id="KW-0175">Coiled coil</keyword>